<evidence type="ECO:0000256" key="1">
    <source>
        <dbReference type="ARBA" id="ARBA00004141"/>
    </source>
</evidence>
<dbReference type="Pfam" id="PF07690">
    <property type="entry name" value="MFS_1"/>
    <property type="match status" value="1"/>
</dbReference>
<dbReference type="Gene3D" id="1.20.1250.20">
    <property type="entry name" value="MFS general substrate transporter like domains"/>
    <property type="match status" value="1"/>
</dbReference>
<feature type="transmembrane region" description="Helical" evidence="2">
    <location>
        <begin position="245"/>
        <end position="267"/>
    </location>
</feature>
<evidence type="ECO:0000313" key="5">
    <source>
        <dbReference type="Proteomes" id="UP001159427"/>
    </source>
</evidence>
<evidence type="ECO:0000313" key="4">
    <source>
        <dbReference type="EMBL" id="CAH3180214.1"/>
    </source>
</evidence>
<feature type="transmembrane region" description="Helical" evidence="2">
    <location>
        <begin position="400"/>
        <end position="422"/>
    </location>
</feature>
<accession>A0ABN8RQ80</accession>
<feature type="transmembrane region" description="Helical" evidence="2">
    <location>
        <begin position="377"/>
        <end position="394"/>
    </location>
</feature>
<feature type="transmembrane region" description="Helical" evidence="2">
    <location>
        <begin position="310"/>
        <end position="329"/>
    </location>
</feature>
<dbReference type="InterPro" id="IPR036259">
    <property type="entry name" value="MFS_trans_sf"/>
</dbReference>
<gene>
    <name evidence="4" type="ORF">PEVE_00012793</name>
</gene>
<dbReference type="PANTHER" id="PTHR11360:SF251">
    <property type="entry name" value="MAJOR FACILITATOR SUPERFAMILY (MFS) PROFILE DOMAIN-CONTAINING PROTEIN"/>
    <property type="match status" value="1"/>
</dbReference>
<dbReference type="InterPro" id="IPR011701">
    <property type="entry name" value="MFS"/>
</dbReference>
<feature type="transmembrane region" description="Helical" evidence="2">
    <location>
        <begin position="187"/>
        <end position="205"/>
    </location>
</feature>
<evidence type="ECO:0000256" key="2">
    <source>
        <dbReference type="SAM" id="Phobius"/>
    </source>
</evidence>
<dbReference type="SUPFAM" id="SSF103473">
    <property type="entry name" value="MFS general substrate transporter"/>
    <property type="match status" value="1"/>
</dbReference>
<dbReference type="PROSITE" id="PS50850">
    <property type="entry name" value="MFS"/>
    <property type="match status" value="1"/>
</dbReference>
<keyword evidence="2" id="KW-0472">Membrane</keyword>
<protein>
    <recommendedName>
        <fullName evidence="3">Major facilitator superfamily (MFS) profile domain-containing protein</fullName>
    </recommendedName>
</protein>
<organism evidence="4 5">
    <name type="scientific">Porites evermanni</name>
    <dbReference type="NCBI Taxonomy" id="104178"/>
    <lineage>
        <taxon>Eukaryota</taxon>
        <taxon>Metazoa</taxon>
        <taxon>Cnidaria</taxon>
        <taxon>Anthozoa</taxon>
        <taxon>Hexacorallia</taxon>
        <taxon>Scleractinia</taxon>
        <taxon>Fungiina</taxon>
        <taxon>Poritidae</taxon>
        <taxon>Porites</taxon>
    </lineage>
</organism>
<keyword evidence="2" id="KW-1133">Transmembrane helix</keyword>
<feature type="transmembrane region" description="Helical" evidence="2">
    <location>
        <begin position="28"/>
        <end position="57"/>
    </location>
</feature>
<dbReference type="EMBL" id="CALNXI010001948">
    <property type="protein sequence ID" value="CAH3180214.1"/>
    <property type="molecule type" value="Genomic_DNA"/>
</dbReference>
<proteinExistence type="predicted"/>
<feature type="transmembrane region" description="Helical" evidence="2">
    <location>
        <begin position="153"/>
        <end position="175"/>
    </location>
</feature>
<reference evidence="4 5" key="1">
    <citation type="submission" date="2022-05" db="EMBL/GenBank/DDBJ databases">
        <authorList>
            <consortium name="Genoscope - CEA"/>
            <person name="William W."/>
        </authorList>
    </citation>
    <scope>NUCLEOTIDE SEQUENCE [LARGE SCALE GENOMIC DNA]</scope>
</reference>
<sequence length="538" mass="59823">MDVQENSNEILGKLCWFFRGKHHSDSRWSWVVCISSAICGALNTGFVLSFGVLFPALMAHFDETTETTAGLGSLTLGMAWFASPLPGYLCDRFGCRITNFLGAVLCMIGLVVSSFAKSLTHMYFTHGVIIGLGICFIYNSCYLVIAQYFKKRLSMATGIVALGESTGVFFTGPLLQFLLDSFGWRGTYRIMVVAFALVCLLGLTYNPNIQLQETKDLDLARNNEDNKDERSNISLYCSVWKIPTFVAVTTSFMVTAFAIYIPLIYLVKFSEDNGISAQAASRLFIFIGLASSLARIITGKLCNIKKVNSIFIYQASMLLAALSTLLLQFAATKYWLLIVFSFIYGFSDGIFMTSAVYTQLTCVDAKRVTASFCTSNVLYSIAAAAGSPIAGLIVDNTGSYVYSFYMTGGVLLVAFLIPMILIPINHRSIRGLPQNHINDDKQMVTERSKGVETQGQTSYHYSFYIGRDTLINGFGSTHIPKMPLVENFAPIMSRKLVLQLQDRFSREIVDELSSHCAQAWRHILLVDWEPVFSRNEIK</sequence>
<name>A0ABN8RQ80_9CNID</name>
<feature type="transmembrane region" description="Helical" evidence="2">
    <location>
        <begin position="335"/>
        <end position="357"/>
    </location>
</feature>
<keyword evidence="2" id="KW-0812">Transmembrane</keyword>
<dbReference type="CDD" id="cd17352">
    <property type="entry name" value="MFS_MCT_SLC16"/>
    <property type="match status" value="1"/>
</dbReference>
<comment type="subcellular location">
    <subcellularLocation>
        <location evidence="1">Membrane</location>
        <topology evidence="1">Multi-pass membrane protein</topology>
    </subcellularLocation>
</comment>
<evidence type="ECO:0000259" key="3">
    <source>
        <dbReference type="PROSITE" id="PS50850"/>
    </source>
</evidence>
<keyword evidence="5" id="KW-1185">Reference proteome</keyword>
<feature type="transmembrane region" description="Helical" evidence="2">
    <location>
        <begin position="97"/>
        <end position="116"/>
    </location>
</feature>
<feature type="transmembrane region" description="Helical" evidence="2">
    <location>
        <begin position="122"/>
        <end position="146"/>
    </location>
</feature>
<feature type="transmembrane region" description="Helical" evidence="2">
    <location>
        <begin position="279"/>
        <end position="298"/>
    </location>
</feature>
<feature type="transmembrane region" description="Helical" evidence="2">
    <location>
        <begin position="69"/>
        <end position="90"/>
    </location>
</feature>
<dbReference type="InterPro" id="IPR020846">
    <property type="entry name" value="MFS_dom"/>
</dbReference>
<dbReference type="Proteomes" id="UP001159427">
    <property type="component" value="Unassembled WGS sequence"/>
</dbReference>
<dbReference type="PANTHER" id="PTHR11360">
    <property type="entry name" value="MONOCARBOXYLATE TRANSPORTER"/>
    <property type="match status" value="1"/>
</dbReference>
<feature type="domain" description="Major facilitator superfamily (MFS) profile" evidence="3">
    <location>
        <begin position="29"/>
        <end position="426"/>
    </location>
</feature>
<dbReference type="InterPro" id="IPR050327">
    <property type="entry name" value="Proton-linked_MCT"/>
</dbReference>
<comment type="caution">
    <text evidence="4">The sequence shown here is derived from an EMBL/GenBank/DDBJ whole genome shotgun (WGS) entry which is preliminary data.</text>
</comment>